<dbReference type="CDD" id="cd00038">
    <property type="entry name" value="CAP_ED"/>
    <property type="match status" value="1"/>
</dbReference>
<protein>
    <submittedName>
        <fullName evidence="2">Cyclic nucleotide-binding domain-containing protein</fullName>
    </submittedName>
</protein>
<dbReference type="InterPro" id="IPR000595">
    <property type="entry name" value="cNMP-bd_dom"/>
</dbReference>
<dbReference type="Proteomes" id="UP000739538">
    <property type="component" value="Unassembled WGS sequence"/>
</dbReference>
<reference evidence="2" key="2">
    <citation type="journal article" date="2021" name="Microbiome">
        <title>Successional dynamics and alternative stable states in a saline activated sludge microbial community over 9 years.</title>
        <authorList>
            <person name="Wang Y."/>
            <person name="Ye J."/>
            <person name="Ju F."/>
            <person name="Liu L."/>
            <person name="Boyd J.A."/>
            <person name="Deng Y."/>
            <person name="Parks D.H."/>
            <person name="Jiang X."/>
            <person name="Yin X."/>
            <person name="Woodcroft B.J."/>
            <person name="Tyson G.W."/>
            <person name="Hugenholtz P."/>
            <person name="Polz M.F."/>
            <person name="Zhang T."/>
        </authorList>
    </citation>
    <scope>NUCLEOTIDE SEQUENCE</scope>
    <source>
        <strain evidence="2">HKST-UBA02</strain>
    </source>
</reference>
<name>A0A956SET0_UNCEI</name>
<dbReference type="Gene3D" id="2.60.120.10">
    <property type="entry name" value="Jelly Rolls"/>
    <property type="match status" value="1"/>
</dbReference>
<organism evidence="2 3">
    <name type="scientific">Eiseniibacteriota bacterium</name>
    <dbReference type="NCBI Taxonomy" id="2212470"/>
    <lineage>
        <taxon>Bacteria</taxon>
        <taxon>Candidatus Eiseniibacteriota</taxon>
    </lineage>
</organism>
<dbReference type="InterPro" id="IPR014710">
    <property type="entry name" value="RmlC-like_jellyroll"/>
</dbReference>
<dbReference type="PROSITE" id="PS50042">
    <property type="entry name" value="CNMP_BINDING_3"/>
    <property type="match status" value="1"/>
</dbReference>
<feature type="domain" description="Cyclic nucleotide-binding" evidence="1">
    <location>
        <begin position="16"/>
        <end position="131"/>
    </location>
</feature>
<dbReference type="InterPro" id="IPR018490">
    <property type="entry name" value="cNMP-bd_dom_sf"/>
</dbReference>
<gene>
    <name evidence="2" type="ORF">KDA27_19425</name>
</gene>
<dbReference type="SMART" id="SM00100">
    <property type="entry name" value="cNMP"/>
    <property type="match status" value="1"/>
</dbReference>
<dbReference type="PANTHER" id="PTHR24567">
    <property type="entry name" value="CRP FAMILY TRANSCRIPTIONAL REGULATORY PROTEIN"/>
    <property type="match status" value="1"/>
</dbReference>
<dbReference type="AlphaFoldDB" id="A0A956SET0"/>
<dbReference type="SUPFAM" id="SSF51206">
    <property type="entry name" value="cAMP-binding domain-like"/>
    <property type="match status" value="1"/>
</dbReference>
<accession>A0A956SET0</accession>
<dbReference type="EMBL" id="JAGQHS010000133">
    <property type="protein sequence ID" value="MCA9757972.1"/>
    <property type="molecule type" value="Genomic_DNA"/>
</dbReference>
<evidence type="ECO:0000313" key="3">
    <source>
        <dbReference type="Proteomes" id="UP000739538"/>
    </source>
</evidence>
<dbReference type="PANTHER" id="PTHR24567:SF74">
    <property type="entry name" value="HTH-TYPE TRANSCRIPTIONAL REGULATOR ARCR"/>
    <property type="match status" value="1"/>
</dbReference>
<dbReference type="Pfam" id="PF00027">
    <property type="entry name" value="cNMP_binding"/>
    <property type="match status" value="1"/>
</dbReference>
<dbReference type="GO" id="GO:0005829">
    <property type="term" value="C:cytosol"/>
    <property type="evidence" value="ECO:0007669"/>
    <property type="project" value="TreeGrafter"/>
</dbReference>
<proteinExistence type="predicted"/>
<reference evidence="2" key="1">
    <citation type="submission" date="2020-04" db="EMBL/GenBank/DDBJ databases">
        <authorList>
            <person name="Zhang T."/>
        </authorList>
    </citation>
    <scope>NUCLEOTIDE SEQUENCE</scope>
    <source>
        <strain evidence="2">HKST-UBA02</strain>
    </source>
</reference>
<comment type="caution">
    <text evidence="2">The sequence shown here is derived from an EMBL/GenBank/DDBJ whole genome shotgun (WGS) entry which is preliminary data.</text>
</comment>
<dbReference type="InterPro" id="IPR050397">
    <property type="entry name" value="Env_Response_Regulators"/>
</dbReference>
<evidence type="ECO:0000259" key="1">
    <source>
        <dbReference type="PROSITE" id="PS50042"/>
    </source>
</evidence>
<evidence type="ECO:0000313" key="2">
    <source>
        <dbReference type="EMBL" id="MCA9757972.1"/>
    </source>
</evidence>
<dbReference type="GO" id="GO:0003700">
    <property type="term" value="F:DNA-binding transcription factor activity"/>
    <property type="evidence" value="ECO:0007669"/>
    <property type="project" value="TreeGrafter"/>
</dbReference>
<sequence length="149" mass="16792">MLTTIERVILLRRVDVFTGVPTEKLAELAAVSEEVDRLEGDVLFRESEPSDALYLVIHGEIRLTAEGQWVADVGPEEAIGTWALFDDEPRIATATVTRDARLLRIRTNRFQELLSDHTEIAQAVLRTLAQRFRSLARDSTDTTRTTQAD</sequence>